<keyword evidence="5 8" id="KW-0378">Hydrolase</keyword>
<dbReference type="OrthoDB" id="187139at2759"/>
<keyword evidence="4" id="KW-0964">Secreted</keyword>
<evidence type="ECO:0000256" key="5">
    <source>
        <dbReference type="ARBA" id="ARBA00022801"/>
    </source>
</evidence>
<comment type="caution">
    <text evidence="9">The sequence shown here is derived from an EMBL/GenBank/DDBJ whole genome shotgun (WGS) entry which is preliminary data.</text>
</comment>
<accession>S8BSU3</accession>
<dbReference type="PANTHER" id="PTHR31375">
    <property type="match status" value="1"/>
</dbReference>
<dbReference type="InterPro" id="IPR012334">
    <property type="entry name" value="Pectin_lyas_fold"/>
</dbReference>
<dbReference type="InterPro" id="IPR011050">
    <property type="entry name" value="Pectin_lyase_fold/virulence"/>
</dbReference>
<keyword evidence="7" id="KW-0961">Cell wall biogenesis/degradation</keyword>
<evidence type="ECO:0000256" key="6">
    <source>
        <dbReference type="ARBA" id="ARBA00023295"/>
    </source>
</evidence>
<dbReference type="Gene3D" id="2.160.20.10">
    <property type="entry name" value="Single-stranded right-handed beta-helix, Pectin lyase-like"/>
    <property type="match status" value="1"/>
</dbReference>
<organism evidence="9 10">
    <name type="scientific">Genlisea aurea</name>
    <dbReference type="NCBI Taxonomy" id="192259"/>
    <lineage>
        <taxon>Eukaryota</taxon>
        <taxon>Viridiplantae</taxon>
        <taxon>Streptophyta</taxon>
        <taxon>Embryophyta</taxon>
        <taxon>Tracheophyta</taxon>
        <taxon>Spermatophyta</taxon>
        <taxon>Magnoliopsida</taxon>
        <taxon>eudicotyledons</taxon>
        <taxon>Gunneridae</taxon>
        <taxon>Pentapetalae</taxon>
        <taxon>asterids</taxon>
        <taxon>lamiids</taxon>
        <taxon>Lamiales</taxon>
        <taxon>Lentibulariaceae</taxon>
        <taxon>Genlisea</taxon>
    </lineage>
</organism>
<dbReference type="GO" id="GO:0071555">
    <property type="term" value="P:cell wall organization"/>
    <property type="evidence" value="ECO:0007669"/>
    <property type="project" value="UniProtKB-KW"/>
</dbReference>
<dbReference type="GO" id="GO:0005975">
    <property type="term" value="P:carbohydrate metabolic process"/>
    <property type="evidence" value="ECO:0007669"/>
    <property type="project" value="InterPro"/>
</dbReference>
<keyword evidence="6 8" id="KW-0326">Glycosidase</keyword>
<evidence type="ECO:0000256" key="7">
    <source>
        <dbReference type="ARBA" id="ARBA00023316"/>
    </source>
</evidence>
<gene>
    <name evidence="9" type="ORF">M569_17152</name>
</gene>
<evidence type="ECO:0000256" key="4">
    <source>
        <dbReference type="ARBA" id="ARBA00022525"/>
    </source>
</evidence>
<evidence type="ECO:0000256" key="8">
    <source>
        <dbReference type="RuleBase" id="RU361169"/>
    </source>
</evidence>
<dbReference type="FunFam" id="2.160.20.10:FF:000111">
    <property type="entry name" value="Pectin lyase-like superfamily protein"/>
    <property type="match status" value="1"/>
</dbReference>
<feature type="non-terminal residue" evidence="9">
    <location>
        <position position="1"/>
    </location>
</feature>
<proteinExistence type="inferred from homology"/>
<dbReference type="Proteomes" id="UP000015453">
    <property type="component" value="Unassembled WGS sequence"/>
</dbReference>
<evidence type="ECO:0000313" key="10">
    <source>
        <dbReference type="Proteomes" id="UP000015453"/>
    </source>
</evidence>
<name>S8BSU3_9LAMI</name>
<evidence type="ECO:0000256" key="3">
    <source>
        <dbReference type="ARBA" id="ARBA00022512"/>
    </source>
</evidence>
<keyword evidence="10" id="KW-1185">Reference proteome</keyword>
<keyword evidence="3" id="KW-0134">Cell wall</keyword>
<comment type="subcellular location">
    <subcellularLocation>
        <location evidence="1">Secreted</location>
        <location evidence="1">Cell wall</location>
    </subcellularLocation>
</comment>
<evidence type="ECO:0000313" key="9">
    <source>
        <dbReference type="EMBL" id="EPS57665.1"/>
    </source>
</evidence>
<comment type="similarity">
    <text evidence="2 8">Belongs to the glycosyl hydrolase 28 family.</text>
</comment>
<sequence>SIGSLGRERNEAGVKNVTVKTATFTGTENGVRVKTWARPTNGFVDGVKFQDALMVNVDNPIIIDQHYCPNNEDCPRQVSGVRIKNVRYENIYGTSANQVAIKLNCSKKFPCSGIELDDVNLTYGQKPAVASCANAVGKNSGNVVPDGCF</sequence>
<dbReference type="Pfam" id="PF00295">
    <property type="entry name" value="Glyco_hydro_28"/>
    <property type="match status" value="1"/>
</dbReference>
<evidence type="ECO:0000256" key="2">
    <source>
        <dbReference type="ARBA" id="ARBA00008834"/>
    </source>
</evidence>
<dbReference type="EMBL" id="AUSU01009979">
    <property type="protein sequence ID" value="EPS57665.1"/>
    <property type="molecule type" value="Genomic_DNA"/>
</dbReference>
<evidence type="ECO:0000256" key="1">
    <source>
        <dbReference type="ARBA" id="ARBA00004191"/>
    </source>
</evidence>
<dbReference type="GO" id="GO:0004650">
    <property type="term" value="F:polygalacturonase activity"/>
    <property type="evidence" value="ECO:0007669"/>
    <property type="project" value="InterPro"/>
</dbReference>
<reference evidence="9 10" key="1">
    <citation type="journal article" date="2013" name="BMC Genomics">
        <title>The miniature genome of a carnivorous plant Genlisea aurea contains a low number of genes and short non-coding sequences.</title>
        <authorList>
            <person name="Leushkin E.V."/>
            <person name="Sutormin R.A."/>
            <person name="Nabieva E.R."/>
            <person name="Penin A.A."/>
            <person name="Kondrashov A.S."/>
            <person name="Logacheva M.D."/>
        </authorList>
    </citation>
    <scope>NUCLEOTIDE SEQUENCE [LARGE SCALE GENOMIC DNA]</scope>
</reference>
<dbReference type="InterPro" id="IPR000743">
    <property type="entry name" value="Glyco_hydro_28"/>
</dbReference>
<dbReference type="AlphaFoldDB" id="S8BSU3"/>
<protein>
    <submittedName>
        <fullName evidence="9">Polygalacturonase 5</fullName>
    </submittedName>
</protein>
<dbReference type="SUPFAM" id="SSF51126">
    <property type="entry name" value="Pectin lyase-like"/>
    <property type="match status" value="1"/>
</dbReference>